<name>A0A4S4K5I4_9AGAM</name>
<organism evidence="2 3">
    <name type="scientific">Phellinidium pouzarii</name>
    <dbReference type="NCBI Taxonomy" id="167371"/>
    <lineage>
        <taxon>Eukaryota</taxon>
        <taxon>Fungi</taxon>
        <taxon>Dikarya</taxon>
        <taxon>Basidiomycota</taxon>
        <taxon>Agaricomycotina</taxon>
        <taxon>Agaricomycetes</taxon>
        <taxon>Hymenochaetales</taxon>
        <taxon>Hymenochaetaceae</taxon>
        <taxon>Phellinidium</taxon>
    </lineage>
</organism>
<evidence type="ECO:0000256" key="1">
    <source>
        <dbReference type="SAM" id="MobiDB-lite"/>
    </source>
</evidence>
<sequence length="96" mass="9704">APDASDVPGSDSAPRPPDAARTRDTHTQPQEWSNGPGPGLVPVPGSDAGNVDARAAEDDAEDATTSESAAQMPHRATAAVHPPPLPAPWCVGYACA</sequence>
<keyword evidence="3" id="KW-1185">Reference proteome</keyword>
<dbReference type="EMBL" id="SGPK01001637">
    <property type="protein sequence ID" value="THG92630.1"/>
    <property type="molecule type" value="Genomic_DNA"/>
</dbReference>
<feature type="non-terminal residue" evidence="2">
    <location>
        <position position="1"/>
    </location>
</feature>
<comment type="caution">
    <text evidence="2">The sequence shown here is derived from an EMBL/GenBank/DDBJ whole genome shotgun (WGS) entry which is preliminary data.</text>
</comment>
<evidence type="ECO:0000313" key="2">
    <source>
        <dbReference type="EMBL" id="THG92630.1"/>
    </source>
</evidence>
<feature type="region of interest" description="Disordered" evidence="1">
    <location>
        <begin position="1"/>
        <end position="87"/>
    </location>
</feature>
<reference evidence="2 3" key="1">
    <citation type="submission" date="2019-02" db="EMBL/GenBank/DDBJ databases">
        <title>Genome sequencing of the rare red list fungi Phellinidium pouzarii.</title>
        <authorList>
            <person name="Buettner E."/>
            <person name="Kellner H."/>
        </authorList>
    </citation>
    <scope>NUCLEOTIDE SEQUENCE [LARGE SCALE GENOMIC DNA]</scope>
    <source>
        <strain evidence="2 3">DSM 108285</strain>
    </source>
</reference>
<evidence type="ECO:0000313" key="3">
    <source>
        <dbReference type="Proteomes" id="UP000308199"/>
    </source>
</evidence>
<dbReference type="AlphaFoldDB" id="A0A4S4K5I4"/>
<dbReference type="Proteomes" id="UP000308199">
    <property type="component" value="Unassembled WGS sequence"/>
</dbReference>
<gene>
    <name evidence="2" type="ORF">EW145_g8646</name>
</gene>
<protein>
    <submittedName>
        <fullName evidence="2">Uncharacterized protein</fullName>
    </submittedName>
</protein>
<proteinExistence type="predicted"/>
<accession>A0A4S4K5I4</accession>